<dbReference type="Proteomes" id="UP001596270">
    <property type="component" value="Unassembled WGS sequence"/>
</dbReference>
<keyword evidence="1" id="KW-0472">Membrane</keyword>
<keyword evidence="1" id="KW-0812">Transmembrane</keyword>
<keyword evidence="1" id="KW-1133">Transmembrane helix</keyword>
<name>A0ABW1U4C7_9BURK</name>
<reference evidence="3" key="1">
    <citation type="journal article" date="2019" name="Int. J. Syst. Evol. Microbiol.">
        <title>The Global Catalogue of Microorganisms (GCM) 10K type strain sequencing project: providing services to taxonomists for standard genome sequencing and annotation.</title>
        <authorList>
            <consortium name="The Broad Institute Genomics Platform"/>
            <consortium name="The Broad Institute Genome Sequencing Center for Infectious Disease"/>
            <person name="Wu L."/>
            <person name="Ma J."/>
        </authorList>
    </citation>
    <scope>NUCLEOTIDE SEQUENCE [LARGE SCALE GENOMIC DNA]</scope>
    <source>
        <strain evidence="3">CCUG 39402</strain>
    </source>
</reference>
<protein>
    <submittedName>
        <fullName evidence="2">PilW family protein</fullName>
    </submittedName>
</protein>
<dbReference type="EMBL" id="JBHSRS010000084">
    <property type="protein sequence ID" value="MFC6284000.1"/>
    <property type="molecule type" value="Genomic_DNA"/>
</dbReference>
<dbReference type="Pfam" id="PF16074">
    <property type="entry name" value="PilW"/>
    <property type="match status" value="1"/>
</dbReference>
<evidence type="ECO:0000313" key="3">
    <source>
        <dbReference type="Proteomes" id="UP001596270"/>
    </source>
</evidence>
<dbReference type="InterPro" id="IPR032092">
    <property type="entry name" value="PilW"/>
</dbReference>
<sequence length="309" mass="32130">MKPPKKVFLYQSGVSLIELMISITIGVVILGAILAVYSATSSTGKQSETATRMSEDAAVAMNYMAGYIRMAGFSFPQANVPVNTAVSGTGTVQVNDSNFAGAGVRGCDAGFSNPTVSTTLSLTCNSGTGTAAISVRFEGDAYNTGPSGVNPTDCLSQAVNAATSSDFNGGPTYSLVESRFYVKTGANSGTPELYCGGNGGGSNFVAQPIMQYVESLVFTYGVADDVSSQVVTSYLTAAGVDLLPGSVDQRWSRVVSVKVCLVMRSEMPDQNTPGSYINCAGNSVASTDRFLRKAFRSVVTLRNRGALSS</sequence>
<dbReference type="InterPro" id="IPR012902">
    <property type="entry name" value="N_methyl_site"/>
</dbReference>
<organism evidence="2 3">
    <name type="scientific">Polaromonas aquatica</name>
    <dbReference type="NCBI Taxonomy" id="332657"/>
    <lineage>
        <taxon>Bacteria</taxon>
        <taxon>Pseudomonadati</taxon>
        <taxon>Pseudomonadota</taxon>
        <taxon>Betaproteobacteria</taxon>
        <taxon>Burkholderiales</taxon>
        <taxon>Comamonadaceae</taxon>
        <taxon>Polaromonas</taxon>
    </lineage>
</organism>
<proteinExistence type="predicted"/>
<dbReference type="Pfam" id="PF07963">
    <property type="entry name" value="N_methyl"/>
    <property type="match status" value="1"/>
</dbReference>
<evidence type="ECO:0000256" key="1">
    <source>
        <dbReference type="SAM" id="Phobius"/>
    </source>
</evidence>
<gene>
    <name evidence="2" type="ORF">ACFQND_22470</name>
</gene>
<accession>A0ABW1U4C7</accession>
<evidence type="ECO:0000313" key="2">
    <source>
        <dbReference type="EMBL" id="MFC6284000.1"/>
    </source>
</evidence>
<dbReference type="PROSITE" id="PS00409">
    <property type="entry name" value="PROKAR_NTER_METHYL"/>
    <property type="match status" value="1"/>
</dbReference>
<dbReference type="RefSeq" id="WP_371439766.1">
    <property type="nucleotide sequence ID" value="NZ_JBHSRS010000084.1"/>
</dbReference>
<comment type="caution">
    <text evidence="2">The sequence shown here is derived from an EMBL/GenBank/DDBJ whole genome shotgun (WGS) entry which is preliminary data.</text>
</comment>
<feature type="transmembrane region" description="Helical" evidence="1">
    <location>
        <begin position="12"/>
        <end position="37"/>
    </location>
</feature>
<keyword evidence="3" id="KW-1185">Reference proteome</keyword>